<feature type="transmembrane region" description="Helical" evidence="9">
    <location>
        <begin position="95"/>
        <end position="113"/>
    </location>
</feature>
<keyword evidence="6" id="KW-1278">Translocase</keyword>
<organism evidence="10">
    <name type="scientific">Candidatus Methanogaster sp. ANME-2c ERB4</name>
    <dbReference type="NCBI Taxonomy" id="2759911"/>
    <lineage>
        <taxon>Archaea</taxon>
        <taxon>Methanobacteriati</taxon>
        <taxon>Methanobacteriota</taxon>
        <taxon>Stenosarchaea group</taxon>
        <taxon>Methanomicrobia</taxon>
        <taxon>Methanosarcinales</taxon>
        <taxon>ANME-2 cluster</taxon>
        <taxon>Candidatus Methanogasteraceae</taxon>
        <taxon>Candidatus Methanogaster</taxon>
    </lineage>
</organism>
<keyword evidence="4" id="KW-0288">FMN</keyword>
<proteinExistence type="predicted"/>
<evidence type="ECO:0000256" key="1">
    <source>
        <dbReference type="ARBA" id="ARBA00022448"/>
    </source>
</evidence>
<keyword evidence="1" id="KW-0813">Transport</keyword>
<feature type="transmembrane region" description="Helical" evidence="9">
    <location>
        <begin position="120"/>
        <end position="138"/>
    </location>
</feature>
<evidence type="ECO:0000256" key="7">
    <source>
        <dbReference type="ARBA" id="ARBA00022989"/>
    </source>
</evidence>
<feature type="transmembrane region" description="Helical" evidence="9">
    <location>
        <begin position="238"/>
        <end position="268"/>
    </location>
</feature>
<keyword evidence="8 9" id="KW-0472">Membrane</keyword>
<dbReference type="InterPro" id="IPR004338">
    <property type="entry name" value="NqrB/RnfD"/>
</dbReference>
<keyword evidence="7 9" id="KW-1133">Transmembrane helix</keyword>
<protein>
    <submittedName>
        <fullName evidence="10">Ion-translocating oxidoreductase complex subunit D</fullName>
    </submittedName>
</protein>
<keyword evidence="3" id="KW-0285">Flavoprotein</keyword>
<evidence type="ECO:0000256" key="9">
    <source>
        <dbReference type="SAM" id="Phobius"/>
    </source>
</evidence>
<dbReference type="PANTHER" id="PTHR30578:SF0">
    <property type="entry name" value="ION-TRANSLOCATING OXIDOREDUCTASE COMPLEX SUBUNIT D"/>
    <property type="match status" value="1"/>
</dbReference>
<dbReference type="Pfam" id="PF03116">
    <property type="entry name" value="NQR2_RnfD_RnfE"/>
    <property type="match status" value="1"/>
</dbReference>
<reference evidence="10" key="1">
    <citation type="submission" date="2020-06" db="EMBL/GenBank/DDBJ databases">
        <title>Unique genomic features of the anaerobic methanotrophic archaea.</title>
        <authorList>
            <person name="Chadwick G.L."/>
            <person name="Skennerton C.T."/>
            <person name="Laso-Perez R."/>
            <person name="Leu A.O."/>
            <person name="Speth D.R."/>
            <person name="Yu H."/>
            <person name="Morgan-Lang C."/>
            <person name="Hatzenpichler R."/>
            <person name="Goudeau D."/>
            <person name="Malmstrom R."/>
            <person name="Brazelton W.J."/>
            <person name="Woyke T."/>
            <person name="Hallam S.J."/>
            <person name="Tyson G.W."/>
            <person name="Wegener G."/>
            <person name="Boetius A."/>
            <person name="Orphan V."/>
        </authorList>
    </citation>
    <scope>NUCLEOTIDE SEQUENCE</scope>
</reference>
<evidence type="ECO:0000256" key="6">
    <source>
        <dbReference type="ARBA" id="ARBA00022967"/>
    </source>
</evidence>
<feature type="transmembrane region" description="Helical" evidence="9">
    <location>
        <begin position="158"/>
        <end position="179"/>
    </location>
</feature>
<dbReference type="PANTHER" id="PTHR30578">
    <property type="entry name" value="ELECTRON TRANSPORT COMPLEX PROTEIN RNFD"/>
    <property type="match status" value="1"/>
</dbReference>
<feature type="transmembrane region" description="Helical" evidence="9">
    <location>
        <begin position="20"/>
        <end position="39"/>
    </location>
</feature>
<keyword evidence="2" id="KW-0597">Phosphoprotein</keyword>
<keyword evidence="5 9" id="KW-0812">Transmembrane</keyword>
<feature type="transmembrane region" description="Helical" evidence="9">
    <location>
        <begin position="208"/>
        <end position="226"/>
    </location>
</feature>
<sequence length="287" mass="30487">MTYTISPLPHVKSRESVKSVMWGTVAALIPITIAAIYLFGFPAIKIILATVIAAVVAEIMIYKAASQPITIDDGNAVLVGLMLALLMPPSVSENLWVPIIGAVFAIAVAKYIFGGTGTLVFHPALIGFAFLLAAWPTLMGAASTPNLGSFSDILLETGAGRLVEASPVLVLLGGAIVLYKRYVDRRVALSATILLILLILITGKGWQLPYVLTGGFFLGLVFLAADPITSPVTKKGRLIYGIMLAVLILIQLHFGAYFTGMCFAVLMMNVFSPLIDRSTIPKPIGGK</sequence>
<dbReference type="AlphaFoldDB" id="A0A7G9YHH1"/>
<evidence type="ECO:0000256" key="8">
    <source>
        <dbReference type="ARBA" id="ARBA00023136"/>
    </source>
</evidence>
<gene>
    <name evidence="10" type="primary">rnfD</name>
    <name evidence="10" type="ORF">IILFPGFB_00028</name>
</gene>
<dbReference type="GO" id="GO:0055085">
    <property type="term" value="P:transmembrane transport"/>
    <property type="evidence" value="ECO:0007669"/>
    <property type="project" value="InterPro"/>
</dbReference>
<feature type="transmembrane region" description="Helical" evidence="9">
    <location>
        <begin position="46"/>
        <end position="65"/>
    </location>
</feature>
<evidence type="ECO:0000256" key="4">
    <source>
        <dbReference type="ARBA" id="ARBA00022643"/>
    </source>
</evidence>
<dbReference type="GO" id="GO:0005886">
    <property type="term" value="C:plasma membrane"/>
    <property type="evidence" value="ECO:0007669"/>
    <property type="project" value="TreeGrafter"/>
</dbReference>
<feature type="transmembrane region" description="Helical" evidence="9">
    <location>
        <begin position="186"/>
        <end position="202"/>
    </location>
</feature>
<accession>A0A7G9YHH1</accession>
<evidence type="ECO:0000256" key="3">
    <source>
        <dbReference type="ARBA" id="ARBA00022630"/>
    </source>
</evidence>
<evidence type="ECO:0000256" key="5">
    <source>
        <dbReference type="ARBA" id="ARBA00022692"/>
    </source>
</evidence>
<name>A0A7G9YHH1_9EURY</name>
<evidence type="ECO:0000256" key="2">
    <source>
        <dbReference type="ARBA" id="ARBA00022553"/>
    </source>
</evidence>
<evidence type="ECO:0000313" key="10">
    <source>
        <dbReference type="EMBL" id="QNO47455.1"/>
    </source>
</evidence>
<dbReference type="EMBL" id="MT631263">
    <property type="protein sequence ID" value="QNO47455.1"/>
    <property type="molecule type" value="Genomic_DNA"/>
</dbReference>